<feature type="compositionally biased region" description="Low complexity" evidence="1">
    <location>
        <begin position="687"/>
        <end position="697"/>
    </location>
</feature>
<keyword evidence="2" id="KW-1133">Transmembrane helix</keyword>
<dbReference type="GO" id="GO:0034599">
    <property type="term" value="P:cellular response to oxidative stress"/>
    <property type="evidence" value="ECO:0007669"/>
    <property type="project" value="InterPro"/>
</dbReference>
<feature type="region of interest" description="Disordered" evidence="1">
    <location>
        <begin position="669"/>
        <end position="702"/>
    </location>
</feature>
<name>A0AAW0YQ15_9TREE</name>
<dbReference type="RefSeq" id="XP_066799306.1">
    <property type="nucleotide sequence ID" value="XM_066950091.1"/>
</dbReference>
<feature type="compositionally biased region" description="Low complexity" evidence="1">
    <location>
        <begin position="455"/>
        <end position="468"/>
    </location>
</feature>
<dbReference type="GO" id="GO:0005789">
    <property type="term" value="C:endoplasmic reticulum membrane"/>
    <property type="evidence" value="ECO:0007669"/>
    <property type="project" value="InterPro"/>
</dbReference>
<dbReference type="PANTHER" id="PTHR28147:SF1">
    <property type="entry name" value="N-GLYCOSYLATION PROTEIN EOS1"/>
    <property type="match status" value="1"/>
</dbReference>
<feature type="compositionally biased region" description="Polar residues" evidence="1">
    <location>
        <begin position="51"/>
        <end position="78"/>
    </location>
</feature>
<gene>
    <name evidence="3" type="ORF">IAR55_007015</name>
</gene>
<keyword evidence="4" id="KW-1185">Reference proteome</keyword>
<feature type="compositionally biased region" description="Polar residues" evidence="1">
    <location>
        <begin position="290"/>
        <end position="300"/>
    </location>
</feature>
<accession>A0AAW0YQ15</accession>
<sequence length="761" mass="81364">MSMTAPPLSPRHQQQPPSISKSPPSFPTGGTTTYYSRSPPRQHPGMVGGRTRSSTITSVGATMSGNGFASKSAPTSPTGRIVMTPLSTISPIQLEPVSSSQQQQQQQQRPGLPNLVGGVSADSGMTPTAHTVRLPPAHPIHSQSLPTSLAVPRAITSQPIAGPSSTRPFYPPASASTSSVPRPSDPISIQHRSQPLPHPGFGSRVRARQIIRQTGGGGGGGPPSESGLSDDSVDSDSTVRPGWIRHKQSLSQPDLQVLRSKRVEGWADGVMKGQIHPSQVQIQEGKRSSQKQSTPLTTRRPSLGRTKTPPSRSAAPIPIHNMMSASSPTMTTTEQWLPASPKTSRSHPSLHSLRKSPSPRSPPLSIPHMSPINPSSPAVTSSSSSEGSSPRMYYRPITSSNPLVGAEGLSSEDADDDYESTDSPSSGSLTFSPKRTRSSATGGLRQRFPLDKTRSSSSTTTTSPISPSGLGLSFGPVSDLEDEHELTPTTETVPLPLAHLERMIRQSSLLSLRLLAIVPAVWGIAVLLQALVTARLWVDVWPYGVDLSKEALERLVQGGVMVEGEWRGVSRGDMVLCIAWAICTGHFCFCLTTGLTHRWRSYYPLPSTITRLVSLQCLCWPATYLTLWFLGAERPLLAWVVIGVTTGWSRTVQMWVTSNVVPASSTFETSGAGGAGPNSGGGDLTPNGGNSNGGRRSSAVKVNAGPPITPEGLTPWEQFTYGRKWDWDDIAREVGWKVGGLLLITTAWLFWGIERGRLVRA</sequence>
<dbReference type="KEGG" id="kne:92184273"/>
<dbReference type="Proteomes" id="UP001388673">
    <property type="component" value="Unassembled WGS sequence"/>
</dbReference>
<proteinExistence type="predicted"/>
<dbReference type="Pfam" id="PF12326">
    <property type="entry name" value="EOS1"/>
    <property type="match status" value="1"/>
</dbReference>
<feature type="compositionally biased region" description="Low complexity" evidence="1">
    <location>
        <begin position="98"/>
        <end position="108"/>
    </location>
</feature>
<feature type="compositionally biased region" description="Acidic residues" evidence="1">
    <location>
        <begin position="410"/>
        <end position="420"/>
    </location>
</feature>
<feature type="compositionally biased region" description="Polar residues" evidence="1">
    <location>
        <begin position="421"/>
        <end position="441"/>
    </location>
</feature>
<feature type="compositionally biased region" description="Low complexity" evidence="1">
    <location>
        <begin position="375"/>
        <end position="390"/>
    </location>
</feature>
<organism evidence="3 4">
    <name type="scientific">Kwoniella newhampshirensis</name>
    <dbReference type="NCBI Taxonomy" id="1651941"/>
    <lineage>
        <taxon>Eukaryota</taxon>
        <taxon>Fungi</taxon>
        <taxon>Dikarya</taxon>
        <taxon>Basidiomycota</taxon>
        <taxon>Agaricomycotina</taxon>
        <taxon>Tremellomycetes</taxon>
        <taxon>Tremellales</taxon>
        <taxon>Cryptococcaceae</taxon>
        <taxon>Kwoniella</taxon>
    </lineage>
</organism>
<dbReference type="AlphaFoldDB" id="A0AAW0YQ15"/>
<feature type="compositionally biased region" description="Low complexity" evidence="1">
    <location>
        <begin position="322"/>
        <end position="333"/>
    </location>
</feature>
<evidence type="ECO:0000256" key="2">
    <source>
        <dbReference type="SAM" id="Phobius"/>
    </source>
</evidence>
<feature type="compositionally biased region" description="Low complexity" evidence="1">
    <location>
        <begin position="13"/>
        <end position="35"/>
    </location>
</feature>
<keyword evidence="2" id="KW-0472">Membrane</keyword>
<keyword evidence="2" id="KW-0812">Transmembrane</keyword>
<feature type="transmembrane region" description="Helical" evidence="2">
    <location>
        <begin position="734"/>
        <end position="753"/>
    </location>
</feature>
<feature type="transmembrane region" description="Helical" evidence="2">
    <location>
        <begin position="512"/>
        <end position="538"/>
    </location>
</feature>
<dbReference type="InterPro" id="IPR021100">
    <property type="entry name" value="N-glycosylation_EOS1"/>
</dbReference>
<reference evidence="3 4" key="1">
    <citation type="journal article" date="2024" name="bioRxiv">
        <title>Comparative genomics of Cryptococcus and Kwoniella reveals pathogenesis evolution and contrasting karyotype dynamics via intercentromeric recombination or chromosome fusion.</title>
        <authorList>
            <person name="Coelho M.A."/>
            <person name="David-Palma M."/>
            <person name="Shea T."/>
            <person name="Bowers K."/>
            <person name="McGinley-Smith S."/>
            <person name="Mohammad A.W."/>
            <person name="Gnirke A."/>
            <person name="Yurkov A.M."/>
            <person name="Nowrousian M."/>
            <person name="Sun S."/>
            <person name="Cuomo C.A."/>
            <person name="Heitman J."/>
        </authorList>
    </citation>
    <scope>NUCLEOTIDE SEQUENCE [LARGE SCALE GENOMIC DNA]</scope>
    <source>
        <strain evidence="3 4">CBS 13917</strain>
    </source>
</reference>
<feature type="region of interest" description="Disordered" evidence="1">
    <location>
        <begin position="1"/>
        <end position="256"/>
    </location>
</feature>
<feature type="compositionally biased region" description="Low complexity" evidence="1">
    <location>
        <begin position="346"/>
        <end position="358"/>
    </location>
</feature>
<evidence type="ECO:0000313" key="3">
    <source>
        <dbReference type="EMBL" id="KAK8843358.1"/>
    </source>
</evidence>
<dbReference type="EMBL" id="JBCAWK010000015">
    <property type="protein sequence ID" value="KAK8843358.1"/>
    <property type="molecule type" value="Genomic_DNA"/>
</dbReference>
<protein>
    <submittedName>
        <fullName evidence="3">Uncharacterized protein</fullName>
    </submittedName>
</protein>
<feature type="compositionally biased region" description="Gly residues" evidence="1">
    <location>
        <begin position="671"/>
        <end position="683"/>
    </location>
</feature>
<evidence type="ECO:0000313" key="4">
    <source>
        <dbReference type="Proteomes" id="UP001388673"/>
    </source>
</evidence>
<feature type="transmembrane region" description="Helical" evidence="2">
    <location>
        <begin position="578"/>
        <end position="597"/>
    </location>
</feature>
<dbReference type="PANTHER" id="PTHR28147">
    <property type="entry name" value="N-GLYCOSYLATION PROTEIN EOS1"/>
    <property type="match status" value="1"/>
</dbReference>
<feature type="region of interest" description="Disordered" evidence="1">
    <location>
        <begin position="269"/>
        <end position="486"/>
    </location>
</feature>
<dbReference type="GeneID" id="92184273"/>
<evidence type="ECO:0000256" key="1">
    <source>
        <dbReference type="SAM" id="MobiDB-lite"/>
    </source>
</evidence>
<dbReference type="GO" id="GO:0006487">
    <property type="term" value="P:protein N-linked glycosylation"/>
    <property type="evidence" value="ECO:0007669"/>
    <property type="project" value="TreeGrafter"/>
</dbReference>
<comment type="caution">
    <text evidence="3">The sequence shown here is derived from an EMBL/GenBank/DDBJ whole genome shotgun (WGS) entry which is preliminary data.</text>
</comment>
<feature type="transmembrane region" description="Helical" evidence="2">
    <location>
        <begin position="609"/>
        <end position="630"/>
    </location>
</feature>
<feature type="compositionally biased region" description="Polar residues" evidence="1">
    <location>
        <begin position="155"/>
        <end position="167"/>
    </location>
</feature>